<dbReference type="SUPFAM" id="SSF46689">
    <property type="entry name" value="Homeodomain-like"/>
    <property type="match status" value="1"/>
</dbReference>
<dbReference type="PRINTS" id="PR00455">
    <property type="entry name" value="HTHTETR"/>
</dbReference>
<dbReference type="InterPro" id="IPR036271">
    <property type="entry name" value="Tet_transcr_reg_TetR-rel_C_sf"/>
</dbReference>
<evidence type="ECO:0000256" key="2">
    <source>
        <dbReference type="PROSITE-ProRule" id="PRU00335"/>
    </source>
</evidence>
<evidence type="ECO:0000313" key="5">
    <source>
        <dbReference type="Proteomes" id="UP000198318"/>
    </source>
</evidence>
<dbReference type="InterPro" id="IPR050109">
    <property type="entry name" value="HTH-type_TetR-like_transc_reg"/>
</dbReference>
<dbReference type="PANTHER" id="PTHR30055">
    <property type="entry name" value="HTH-TYPE TRANSCRIPTIONAL REGULATOR RUTR"/>
    <property type="match status" value="1"/>
</dbReference>
<dbReference type="Gene3D" id="1.10.357.10">
    <property type="entry name" value="Tetracycline Repressor, domain 2"/>
    <property type="match status" value="1"/>
</dbReference>
<dbReference type="EMBL" id="FZOR01000047">
    <property type="protein sequence ID" value="SNT57635.1"/>
    <property type="molecule type" value="Genomic_DNA"/>
</dbReference>
<dbReference type="GO" id="GO:0003700">
    <property type="term" value="F:DNA-binding transcription factor activity"/>
    <property type="evidence" value="ECO:0007669"/>
    <property type="project" value="TreeGrafter"/>
</dbReference>
<keyword evidence="5" id="KW-1185">Reference proteome</keyword>
<name>A0A239NS00_9ACTN</name>
<feature type="domain" description="HTH tetR-type" evidence="3">
    <location>
        <begin position="13"/>
        <end position="73"/>
    </location>
</feature>
<evidence type="ECO:0000256" key="1">
    <source>
        <dbReference type="ARBA" id="ARBA00023125"/>
    </source>
</evidence>
<evidence type="ECO:0000259" key="3">
    <source>
        <dbReference type="PROSITE" id="PS50977"/>
    </source>
</evidence>
<dbReference type="GO" id="GO:0000976">
    <property type="term" value="F:transcription cis-regulatory region binding"/>
    <property type="evidence" value="ECO:0007669"/>
    <property type="project" value="TreeGrafter"/>
</dbReference>
<dbReference type="AlphaFoldDB" id="A0A239NS00"/>
<sequence length="204" mass="22146">MAENPPKTRMRASARRSVITAAAVEVFASKGYHGTSLGEIAKAAGVARTVLYDHFPSKRVLLLAVMQEQNAALVEYVGARITGSGPAEERMRSTIDAYFSFAETNPAARKVLFDATGEDDPEIRTVRLGIRESRTQAVTALLGGDIRAAVGLDPREPIAEAMVELLITGLDGVAQWWERNPDMPRSTLVEGAMRLLWTGLGHIE</sequence>
<evidence type="ECO:0000313" key="4">
    <source>
        <dbReference type="EMBL" id="SNT57635.1"/>
    </source>
</evidence>
<dbReference type="SUPFAM" id="SSF48498">
    <property type="entry name" value="Tetracyclin repressor-like, C-terminal domain"/>
    <property type="match status" value="1"/>
</dbReference>
<dbReference type="RefSeq" id="WP_245869690.1">
    <property type="nucleotide sequence ID" value="NZ_FZOR01000047.1"/>
</dbReference>
<proteinExistence type="predicted"/>
<dbReference type="Pfam" id="PF00440">
    <property type="entry name" value="TetR_N"/>
    <property type="match status" value="1"/>
</dbReference>
<organism evidence="4 5">
    <name type="scientific">Actinomadura meyerae</name>
    <dbReference type="NCBI Taxonomy" id="240840"/>
    <lineage>
        <taxon>Bacteria</taxon>
        <taxon>Bacillati</taxon>
        <taxon>Actinomycetota</taxon>
        <taxon>Actinomycetes</taxon>
        <taxon>Streptosporangiales</taxon>
        <taxon>Thermomonosporaceae</taxon>
        <taxon>Actinomadura</taxon>
    </lineage>
</organism>
<protein>
    <submittedName>
        <fullName evidence="4">Transcriptional regulator, TetR family</fullName>
    </submittedName>
</protein>
<dbReference type="InterPro" id="IPR023772">
    <property type="entry name" value="DNA-bd_HTH_TetR-type_CS"/>
</dbReference>
<dbReference type="PROSITE" id="PS01081">
    <property type="entry name" value="HTH_TETR_1"/>
    <property type="match status" value="1"/>
</dbReference>
<dbReference type="InterPro" id="IPR009057">
    <property type="entry name" value="Homeodomain-like_sf"/>
</dbReference>
<dbReference type="PROSITE" id="PS50977">
    <property type="entry name" value="HTH_TETR_2"/>
    <property type="match status" value="1"/>
</dbReference>
<dbReference type="PANTHER" id="PTHR30055:SF160">
    <property type="entry name" value="TRANSCRIPTIONAL REGULATORY PROTEIN (PROBABLY ASNC-FAMILY)-RELATED"/>
    <property type="match status" value="1"/>
</dbReference>
<gene>
    <name evidence="4" type="ORF">SAMN05443665_104757</name>
</gene>
<keyword evidence="1 2" id="KW-0238">DNA-binding</keyword>
<accession>A0A239NS00</accession>
<dbReference type="InterPro" id="IPR001647">
    <property type="entry name" value="HTH_TetR"/>
</dbReference>
<feature type="DNA-binding region" description="H-T-H motif" evidence="2">
    <location>
        <begin position="36"/>
        <end position="55"/>
    </location>
</feature>
<reference evidence="4 5" key="1">
    <citation type="submission" date="2017-06" db="EMBL/GenBank/DDBJ databases">
        <authorList>
            <person name="Kim H.J."/>
            <person name="Triplett B.A."/>
        </authorList>
    </citation>
    <scope>NUCLEOTIDE SEQUENCE [LARGE SCALE GENOMIC DNA]</scope>
    <source>
        <strain evidence="4 5">DSM 44715</strain>
    </source>
</reference>
<dbReference type="Proteomes" id="UP000198318">
    <property type="component" value="Unassembled WGS sequence"/>
</dbReference>